<dbReference type="PANTHER" id="PTHR34264:SF3">
    <property type="entry name" value="ATP SYNTHASE SUBUNIT B, CHLOROPLASTIC"/>
    <property type="match status" value="1"/>
</dbReference>
<dbReference type="HAMAP" id="MF_01398">
    <property type="entry name" value="ATP_synth_b_bprime"/>
    <property type="match status" value="1"/>
</dbReference>
<evidence type="ECO:0000313" key="16">
    <source>
        <dbReference type="Proteomes" id="UP001165427"/>
    </source>
</evidence>
<dbReference type="AlphaFoldDB" id="A0AA41R6X8"/>
<evidence type="ECO:0000256" key="2">
    <source>
        <dbReference type="ARBA" id="ARBA00022547"/>
    </source>
</evidence>
<keyword evidence="16" id="KW-1185">Reference proteome</keyword>
<evidence type="ECO:0000256" key="14">
    <source>
        <dbReference type="SAM" id="Coils"/>
    </source>
</evidence>
<evidence type="ECO:0000256" key="9">
    <source>
        <dbReference type="ARBA" id="ARBA00025198"/>
    </source>
</evidence>
<evidence type="ECO:0000256" key="13">
    <source>
        <dbReference type="RuleBase" id="RU003848"/>
    </source>
</evidence>
<evidence type="ECO:0000256" key="11">
    <source>
        <dbReference type="ARBA" id="ARBA00037847"/>
    </source>
</evidence>
<comment type="similarity">
    <text evidence="12 13">Belongs to the ATPase B chain family.</text>
</comment>
<dbReference type="PANTHER" id="PTHR34264">
    <property type="entry name" value="ATP SYNTHASE SUBUNIT B, CHLOROPLASTIC"/>
    <property type="match status" value="1"/>
</dbReference>
<comment type="function">
    <text evidence="9 12">F(1)F(0) ATP synthase produces ATP from ADP in the presence of a proton or sodium gradient. F-type ATPases consist of two structural domains, F(1) containing the extramembraneous catalytic core and F(0) containing the membrane proton channel, linked together by a central stalk and a peripheral stalk. During catalysis, ATP synthesis in the catalytic domain of F(1) is coupled via a rotary mechanism of the central stalk subunits to proton translocation.</text>
</comment>
<dbReference type="Proteomes" id="UP001165427">
    <property type="component" value="Unassembled WGS sequence"/>
</dbReference>
<keyword evidence="14" id="KW-0175">Coiled coil</keyword>
<evidence type="ECO:0000256" key="10">
    <source>
        <dbReference type="ARBA" id="ARBA00025614"/>
    </source>
</evidence>
<evidence type="ECO:0000313" key="15">
    <source>
        <dbReference type="EMBL" id="MCJ8502046.1"/>
    </source>
</evidence>
<evidence type="ECO:0000256" key="8">
    <source>
        <dbReference type="ARBA" id="ARBA00023310"/>
    </source>
</evidence>
<keyword evidence="3 12" id="KW-0812">Transmembrane</keyword>
<keyword evidence="2 12" id="KW-0138">CF(0)</keyword>
<proteinExistence type="inferred from homology"/>
<name>A0AA41R6X8_9BACT</name>
<dbReference type="GO" id="GO:0045259">
    <property type="term" value="C:proton-transporting ATP synthase complex"/>
    <property type="evidence" value="ECO:0007669"/>
    <property type="project" value="UniProtKB-KW"/>
</dbReference>
<dbReference type="EMBL" id="JALJRB010000020">
    <property type="protein sequence ID" value="MCJ8502046.1"/>
    <property type="molecule type" value="Genomic_DNA"/>
</dbReference>
<dbReference type="GO" id="GO:0012505">
    <property type="term" value="C:endomembrane system"/>
    <property type="evidence" value="ECO:0007669"/>
    <property type="project" value="UniProtKB-SubCell"/>
</dbReference>
<comment type="subcellular location">
    <subcellularLocation>
        <location evidence="12">Cell membrane</location>
        <topology evidence="12">Single-pass membrane protein</topology>
    </subcellularLocation>
    <subcellularLocation>
        <location evidence="11">Endomembrane system</location>
        <topology evidence="11">Single-pass membrane protein</topology>
    </subcellularLocation>
</comment>
<feature type="coiled-coil region" evidence="14">
    <location>
        <begin position="82"/>
        <end position="116"/>
    </location>
</feature>
<reference evidence="15" key="1">
    <citation type="submission" date="2022-04" db="EMBL/GenBank/DDBJ databases">
        <title>Desulfatitalea alkaliphila sp. nov., a novel anaerobic sulfate-reducing bacterium isolated from terrestrial mud volcano, Taman Peninsula, Russia.</title>
        <authorList>
            <person name="Khomyakova M.A."/>
            <person name="Merkel A.Y."/>
            <person name="Slobodkin A.I."/>
        </authorList>
    </citation>
    <scope>NUCLEOTIDE SEQUENCE</scope>
    <source>
        <strain evidence="15">M08but</strain>
    </source>
</reference>
<evidence type="ECO:0000256" key="7">
    <source>
        <dbReference type="ARBA" id="ARBA00023136"/>
    </source>
</evidence>
<evidence type="ECO:0000256" key="4">
    <source>
        <dbReference type="ARBA" id="ARBA00022781"/>
    </source>
</evidence>
<dbReference type="CDD" id="cd06503">
    <property type="entry name" value="ATP-synt_Fo_b"/>
    <property type="match status" value="1"/>
</dbReference>
<dbReference type="GO" id="GO:0046933">
    <property type="term" value="F:proton-transporting ATP synthase activity, rotational mechanism"/>
    <property type="evidence" value="ECO:0007669"/>
    <property type="project" value="UniProtKB-UniRule"/>
</dbReference>
<comment type="subunit">
    <text evidence="12">F-type ATPases have 2 components, F(1) - the catalytic core - and F(0) - the membrane proton channel. F(1) has five subunits: alpha(3), beta(3), gamma(1), delta(1), epsilon(1). F(0) has three main subunits: a(1), b(2) and c(10-14). The alpha and beta chains form an alternating ring which encloses part of the gamma chain. F(1) is attached to F(0) by a central stalk formed by the gamma and epsilon chains, while a peripheral stalk is formed by the delta and b chains.</text>
</comment>
<comment type="function">
    <text evidence="10">Component of the F(0) channel, it forms part of the peripheral stalk, linking F(1) to F(0). The b'-subunit is a diverged and duplicated form of b found in plants and photosynthetic bacteria.</text>
</comment>
<keyword evidence="8 12" id="KW-0066">ATP synthesis</keyword>
<evidence type="ECO:0000256" key="6">
    <source>
        <dbReference type="ARBA" id="ARBA00023065"/>
    </source>
</evidence>
<sequence>MKRFSTLSWTSWIRPAALGGLLVLLLSDAALAAEGGQTWRPIYDLIMRWVNFAILFFVLYKFGRKPILDFLRGQRDEIAGEFSKVEAQKDKMLARLQEAKQALEESEVRLPELKARLIEQGERRKMELIEDARQQSRLVMEGARHKIEYQVLRAREKLSMELLDLAVDEAIKRLPSIITAEDDQRQVEKYLAAASR</sequence>
<dbReference type="Pfam" id="PF00430">
    <property type="entry name" value="ATP-synt_B"/>
    <property type="match status" value="1"/>
</dbReference>
<comment type="caution">
    <text evidence="15">The sequence shown here is derived from an EMBL/GenBank/DDBJ whole genome shotgun (WGS) entry which is preliminary data.</text>
</comment>
<organism evidence="15 16">
    <name type="scientific">Desulfatitalea alkaliphila</name>
    <dbReference type="NCBI Taxonomy" id="2929485"/>
    <lineage>
        <taxon>Bacteria</taxon>
        <taxon>Pseudomonadati</taxon>
        <taxon>Thermodesulfobacteriota</taxon>
        <taxon>Desulfobacteria</taxon>
        <taxon>Desulfobacterales</taxon>
        <taxon>Desulfosarcinaceae</taxon>
        <taxon>Desulfatitalea</taxon>
    </lineage>
</organism>
<evidence type="ECO:0000256" key="5">
    <source>
        <dbReference type="ARBA" id="ARBA00022989"/>
    </source>
</evidence>
<dbReference type="RefSeq" id="WP_246911848.1">
    <property type="nucleotide sequence ID" value="NZ_JALJRB010000020.1"/>
</dbReference>
<gene>
    <name evidence="12" type="primary">atpF</name>
    <name evidence="15" type="ORF">MRX98_15795</name>
</gene>
<dbReference type="InterPro" id="IPR002146">
    <property type="entry name" value="ATP_synth_b/b'su_bac/chlpt"/>
</dbReference>
<evidence type="ECO:0000256" key="12">
    <source>
        <dbReference type="HAMAP-Rule" id="MF_01398"/>
    </source>
</evidence>
<accession>A0AA41R6X8</accession>
<keyword evidence="5 12" id="KW-1133">Transmembrane helix</keyword>
<evidence type="ECO:0000256" key="3">
    <source>
        <dbReference type="ARBA" id="ARBA00022692"/>
    </source>
</evidence>
<protein>
    <recommendedName>
        <fullName evidence="12">ATP synthase subunit b</fullName>
    </recommendedName>
    <alternativeName>
        <fullName evidence="12">ATP synthase F(0) sector subunit b</fullName>
    </alternativeName>
    <alternativeName>
        <fullName evidence="12">ATPase subunit I</fullName>
    </alternativeName>
    <alternativeName>
        <fullName evidence="12">F-type ATPase subunit b</fullName>
        <shortName evidence="12">F-ATPase subunit b</shortName>
    </alternativeName>
</protein>
<keyword evidence="12" id="KW-1003">Cell membrane</keyword>
<keyword evidence="4 12" id="KW-0375">Hydrogen ion transport</keyword>
<keyword evidence="7 12" id="KW-0472">Membrane</keyword>
<evidence type="ECO:0000256" key="1">
    <source>
        <dbReference type="ARBA" id="ARBA00022448"/>
    </source>
</evidence>
<keyword evidence="6 12" id="KW-0406">Ion transport</keyword>
<feature type="transmembrane region" description="Helical" evidence="12">
    <location>
        <begin position="42"/>
        <end position="62"/>
    </location>
</feature>
<keyword evidence="1 12" id="KW-0813">Transport</keyword>
<dbReference type="GO" id="GO:0005886">
    <property type="term" value="C:plasma membrane"/>
    <property type="evidence" value="ECO:0007669"/>
    <property type="project" value="UniProtKB-SubCell"/>
</dbReference>